<name>A0AB39XZ99_9ACTN</name>
<organism evidence="1">
    <name type="scientific">Streptomyces sp. R33</name>
    <dbReference type="NCBI Taxonomy" id="3238629"/>
    <lineage>
        <taxon>Bacteria</taxon>
        <taxon>Bacillati</taxon>
        <taxon>Actinomycetota</taxon>
        <taxon>Actinomycetes</taxon>
        <taxon>Kitasatosporales</taxon>
        <taxon>Streptomycetaceae</taxon>
        <taxon>Streptomyces</taxon>
    </lineage>
</organism>
<sequence>MTGRQQWRDEVLAGPGGAMTDEVGVITGPLTVRTTAVAGGRVRIEIQYEDAEEWYTLTGSPVPHHGDPAAVHAATLAAVRAGRAAEAPGAAPA</sequence>
<accession>A0AB39XZ99</accession>
<dbReference type="RefSeq" id="WP_053789970.1">
    <property type="nucleotide sequence ID" value="NZ_CP165727.1"/>
</dbReference>
<evidence type="ECO:0000313" key="1">
    <source>
        <dbReference type="EMBL" id="XDV62513.1"/>
    </source>
</evidence>
<reference evidence="1" key="1">
    <citation type="submission" date="2024-08" db="EMBL/GenBank/DDBJ databases">
        <authorList>
            <person name="Yu S.T."/>
        </authorList>
    </citation>
    <scope>NUCLEOTIDE SEQUENCE</scope>
    <source>
        <strain evidence="1">R33</strain>
    </source>
</reference>
<gene>
    <name evidence="1" type="ORF">AB5J51_05985</name>
</gene>
<proteinExistence type="predicted"/>
<protein>
    <submittedName>
        <fullName evidence="1">Uncharacterized protein</fullName>
    </submittedName>
</protein>
<dbReference type="EMBL" id="CP165727">
    <property type="protein sequence ID" value="XDV62513.1"/>
    <property type="molecule type" value="Genomic_DNA"/>
</dbReference>
<dbReference type="AlphaFoldDB" id="A0AB39XZ99"/>